<evidence type="ECO:0000313" key="3">
    <source>
        <dbReference type="Proteomes" id="UP000634134"/>
    </source>
</evidence>
<comment type="caution">
    <text evidence="2">The sequence shown here is derived from an EMBL/GenBank/DDBJ whole genome shotgun (WGS) entry which is preliminary data.</text>
</comment>
<name>A0ABR9W870_9BACT</name>
<dbReference type="RefSeq" id="WP_194119915.1">
    <property type="nucleotide sequence ID" value="NZ_JACYGY010000001.1"/>
</dbReference>
<protein>
    <submittedName>
        <fullName evidence="2">Uncharacterized protein</fullName>
    </submittedName>
</protein>
<dbReference type="Proteomes" id="UP000634134">
    <property type="component" value="Unassembled WGS sequence"/>
</dbReference>
<feature type="transmembrane region" description="Helical" evidence="1">
    <location>
        <begin position="12"/>
        <end position="37"/>
    </location>
</feature>
<keyword evidence="1" id="KW-0472">Membrane</keyword>
<keyword evidence="1" id="KW-1133">Transmembrane helix</keyword>
<organism evidence="2 3">
    <name type="scientific">Dyadobacter subterraneus</name>
    <dbReference type="NCBI Taxonomy" id="2773304"/>
    <lineage>
        <taxon>Bacteria</taxon>
        <taxon>Pseudomonadati</taxon>
        <taxon>Bacteroidota</taxon>
        <taxon>Cytophagia</taxon>
        <taxon>Cytophagales</taxon>
        <taxon>Spirosomataceae</taxon>
        <taxon>Dyadobacter</taxon>
    </lineage>
</organism>
<evidence type="ECO:0000256" key="1">
    <source>
        <dbReference type="SAM" id="Phobius"/>
    </source>
</evidence>
<proteinExistence type="predicted"/>
<reference evidence="3" key="1">
    <citation type="submission" date="2023-07" db="EMBL/GenBank/DDBJ databases">
        <title>Dyadobacter sp. nov 'subterranea' isolated from contaminted grondwater.</title>
        <authorList>
            <person name="Szabo I."/>
            <person name="Al-Omari J."/>
            <person name="Szerdahelyi S.G."/>
            <person name="Rado J."/>
        </authorList>
    </citation>
    <scope>NUCLEOTIDE SEQUENCE [LARGE SCALE GENOMIC DNA]</scope>
    <source>
        <strain evidence="3">UP-52</strain>
    </source>
</reference>
<evidence type="ECO:0000313" key="2">
    <source>
        <dbReference type="EMBL" id="MBE9461650.1"/>
    </source>
</evidence>
<sequence>MNNIFSSIPFFFAIAANIFLLGLGLYVTYLLIVFLRLGIKFLRNHSR</sequence>
<gene>
    <name evidence="2" type="ORF">IEE83_07125</name>
</gene>
<accession>A0ABR9W870</accession>
<keyword evidence="1" id="KW-0812">Transmembrane</keyword>
<keyword evidence="3" id="KW-1185">Reference proteome</keyword>
<dbReference type="EMBL" id="JACYGY010000001">
    <property type="protein sequence ID" value="MBE9461650.1"/>
    <property type="molecule type" value="Genomic_DNA"/>
</dbReference>